<reference evidence="1 2" key="1">
    <citation type="journal article" date="2014" name="Front. Genet.">
        <title>Genome and metabolic network of "Candidatus Phaeomarinobacter ectocarpi" Ec32, a new candidate genus of Alphaproteobacteria frequently associated with brown algae.</title>
        <authorList>
            <person name="Dittami S.M."/>
            <person name="Barbeyron T."/>
            <person name="Boyen C."/>
            <person name="Cambefort J."/>
            <person name="Collet G."/>
            <person name="Delage L."/>
            <person name="Gobet A."/>
            <person name="Groisillier A."/>
            <person name="Leblanc C."/>
            <person name="Michel G."/>
            <person name="Scornet D."/>
            <person name="Siegel A."/>
            <person name="Tapia J.E."/>
            <person name="Tonon T."/>
        </authorList>
    </citation>
    <scope>NUCLEOTIDE SEQUENCE [LARGE SCALE GENOMIC DNA]</scope>
    <source>
        <strain evidence="1 2">Ec32</strain>
    </source>
</reference>
<evidence type="ECO:0000313" key="2">
    <source>
        <dbReference type="Proteomes" id="UP000032160"/>
    </source>
</evidence>
<dbReference type="Gene3D" id="3.40.630.40">
    <property type="entry name" value="Zn-dependent exopeptidases"/>
    <property type="match status" value="1"/>
</dbReference>
<name>X5MCA1_9HYPH</name>
<accession>X5MCA1</accession>
<protein>
    <recommendedName>
        <fullName evidence="3">N-formylglutamate amidohydrolase</fullName>
    </recommendedName>
</protein>
<dbReference type="KEGG" id="pect:BN1012_Phect748"/>
<dbReference type="PIRSF" id="PIRSF029730">
    <property type="entry name" value="UCP029730"/>
    <property type="match status" value="1"/>
</dbReference>
<evidence type="ECO:0000313" key="1">
    <source>
        <dbReference type="EMBL" id="CDO58962.1"/>
    </source>
</evidence>
<dbReference type="HOGENOM" id="CLU_079628_0_0_5"/>
<keyword evidence="2" id="KW-1185">Reference proteome</keyword>
<dbReference type="STRING" id="1458461.BN1012_Phect748"/>
<evidence type="ECO:0008006" key="3">
    <source>
        <dbReference type="Google" id="ProtNLM"/>
    </source>
</evidence>
<dbReference type="Proteomes" id="UP000032160">
    <property type="component" value="Chromosome I"/>
</dbReference>
<sequence>MSHAAMSSTNPEVPFQPFHLVNKGAVGPVVLLCDHASNALPAEYGTLGLPPTDLERHIGWDVGAADVTRRLAELLQAPAVLSGFSRLLIDPNRAADDPTLVMKLSDGAIIPGNRHVTPDEVARRRAACWQPYHDAVTAMIDQVVASGEAPLVVSLHSFTPVWRGLPRPWHSGVLWDKDHRLPHALLSGLRMEPGMVVGDNEPYKGQLRGDTMYRHGTQRGLPHSIIEIRQDLIDTHGGALEWAERLARILSDILKTSPSINTVEYFGSHTDDQAKGAA</sequence>
<dbReference type="AlphaFoldDB" id="X5MCA1"/>
<dbReference type="OrthoDB" id="9815326at2"/>
<dbReference type="RefSeq" id="WP_122381366.1">
    <property type="nucleotide sequence ID" value="NZ_HG966617.1"/>
</dbReference>
<gene>
    <name evidence="1" type="ORF">BN1012_Phect748</name>
</gene>
<organism evidence="1 2">
    <name type="scientific">Candidatus Phaeomarinibacter ectocarpi</name>
    <dbReference type="NCBI Taxonomy" id="1458461"/>
    <lineage>
        <taxon>Bacteria</taxon>
        <taxon>Pseudomonadati</taxon>
        <taxon>Pseudomonadota</taxon>
        <taxon>Alphaproteobacteria</taxon>
        <taxon>Hyphomicrobiales</taxon>
        <taxon>Parvibaculaceae</taxon>
        <taxon>Candidatus Phaeomarinibacter</taxon>
    </lineage>
</organism>
<proteinExistence type="predicted"/>
<dbReference type="InterPro" id="IPR007709">
    <property type="entry name" value="N-FG_amidohydro"/>
</dbReference>
<dbReference type="InterPro" id="IPR011227">
    <property type="entry name" value="UCP029730"/>
</dbReference>
<dbReference type="Pfam" id="PF05013">
    <property type="entry name" value="FGase"/>
    <property type="match status" value="1"/>
</dbReference>
<dbReference type="SUPFAM" id="SSF53187">
    <property type="entry name" value="Zn-dependent exopeptidases"/>
    <property type="match status" value="1"/>
</dbReference>
<dbReference type="EMBL" id="HG966617">
    <property type="protein sequence ID" value="CDO58962.1"/>
    <property type="molecule type" value="Genomic_DNA"/>
</dbReference>